<dbReference type="EnsemblBacteria" id="ABC23919">
    <property type="protein sequence ID" value="ABC23919"/>
    <property type="gene ID" value="Rru_A3124"/>
</dbReference>
<dbReference type="NCBIfam" id="TIGR03100">
    <property type="entry name" value="hydr1_PEP"/>
    <property type="match status" value="1"/>
</dbReference>
<dbReference type="SUPFAM" id="SSF53474">
    <property type="entry name" value="alpha/beta-Hydrolases"/>
    <property type="match status" value="1"/>
</dbReference>
<dbReference type="eggNOG" id="COG1073">
    <property type="taxonomic scope" value="Bacteria"/>
</dbReference>
<evidence type="ECO:0000313" key="3">
    <source>
        <dbReference type="Proteomes" id="UP000001929"/>
    </source>
</evidence>
<dbReference type="Gene3D" id="3.40.50.1820">
    <property type="entry name" value="alpha/beta hydrolase"/>
    <property type="match status" value="1"/>
</dbReference>
<organism evidence="2 3">
    <name type="scientific">Rhodospirillum rubrum (strain ATCC 11170 / ATH 1.1.1 / DSM 467 / LMG 4362 / NCIMB 8255 / S1)</name>
    <dbReference type="NCBI Taxonomy" id="269796"/>
    <lineage>
        <taxon>Bacteria</taxon>
        <taxon>Pseudomonadati</taxon>
        <taxon>Pseudomonadota</taxon>
        <taxon>Alphaproteobacteria</taxon>
        <taxon>Rhodospirillales</taxon>
        <taxon>Rhodospirillaceae</taxon>
        <taxon>Rhodospirillum</taxon>
    </lineage>
</organism>
<keyword evidence="3" id="KW-1185">Reference proteome</keyword>
<proteinExistence type="predicted"/>
<dbReference type="Pfam" id="PF12697">
    <property type="entry name" value="Abhydrolase_6"/>
    <property type="match status" value="1"/>
</dbReference>
<keyword evidence="2" id="KW-0378">Hydrolase</keyword>
<gene>
    <name evidence="2" type="ordered locus">Rru_A3124</name>
</gene>
<dbReference type="ESTHER" id="rhort-q2rpm6">
    <property type="family name" value="Hydrolase-1_PEP"/>
</dbReference>
<feature type="domain" description="AB hydrolase-1" evidence="1">
    <location>
        <begin position="58"/>
        <end position="259"/>
    </location>
</feature>
<dbReference type="InterPro" id="IPR000073">
    <property type="entry name" value="AB_hydrolase_1"/>
</dbReference>
<dbReference type="RefSeq" id="WP_011390872.1">
    <property type="nucleotide sequence ID" value="NC_007643.1"/>
</dbReference>
<dbReference type="KEGG" id="rru:Rru_A3124"/>
<sequence length="280" mass="30229">MTVDRFPAPAEEALSLTCEGSSLIGVFHPTAKPHPTVGLIIVVGGPQYRVGAHRQNVRLARHVAEAGFPVLRFDLRGMGDSEGTAPGFEASRADITAALAGLRAWVPSLRQIVAWGLCDGASAVLLDLDHVPLAGAILVNPWAQEAEQAPLRDRLYYRGQLRSKAFWGKLLRGDLPWRSALRGLGGLLKRAPRGDETAQGGLACRLRAALARHKVPLLVILADQDVTAGLFAASVLGSRRWPGITVTSLPGADHTFSDPRHEQRLREITTQWLKALPPEP</sequence>
<dbReference type="GO" id="GO:0016787">
    <property type="term" value="F:hydrolase activity"/>
    <property type="evidence" value="ECO:0007669"/>
    <property type="project" value="UniProtKB-KW"/>
</dbReference>
<dbReference type="InterPro" id="IPR017531">
    <property type="entry name" value="Hydrolase-1_PEP"/>
</dbReference>
<name>Q2RPM6_RHORT</name>
<accession>Q2RPM6</accession>
<evidence type="ECO:0000313" key="2">
    <source>
        <dbReference type="EMBL" id="ABC23919.1"/>
    </source>
</evidence>
<dbReference type="Proteomes" id="UP000001929">
    <property type="component" value="Chromosome"/>
</dbReference>
<protein>
    <submittedName>
        <fullName evidence="2">Alpha/beta hydrolase fold</fullName>
    </submittedName>
</protein>
<evidence type="ECO:0000259" key="1">
    <source>
        <dbReference type="Pfam" id="PF12697"/>
    </source>
</evidence>
<reference evidence="2 3" key="1">
    <citation type="journal article" date="2011" name="Stand. Genomic Sci.">
        <title>Complete genome sequence of Rhodospirillum rubrum type strain (S1).</title>
        <authorList>
            <person name="Munk A.C."/>
            <person name="Copeland A."/>
            <person name="Lucas S."/>
            <person name="Lapidus A."/>
            <person name="Del Rio T.G."/>
            <person name="Barry K."/>
            <person name="Detter J.C."/>
            <person name="Hammon N."/>
            <person name="Israni S."/>
            <person name="Pitluck S."/>
            <person name="Brettin T."/>
            <person name="Bruce D."/>
            <person name="Han C."/>
            <person name="Tapia R."/>
            <person name="Gilna P."/>
            <person name="Schmutz J."/>
            <person name="Larimer F."/>
            <person name="Land M."/>
            <person name="Kyrpides N.C."/>
            <person name="Mavromatis K."/>
            <person name="Richardson P."/>
            <person name="Rohde M."/>
            <person name="Goker M."/>
            <person name="Klenk H.P."/>
            <person name="Zhang Y."/>
            <person name="Roberts G.P."/>
            <person name="Reslewic S."/>
            <person name="Schwartz D.C."/>
        </authorList>
    </citation>
    <scope>NUCLEOTIDE SEQUENCE [LARGE SCALE GENOMIC DNA]</scope>
    <source>
        <strain evidence="3">ATCC 11170 / ATH 1.1.1 / DSM 467 / LMG 4362 / NCIMB 8255 / S1</strain>
    </source>
</reference>
<dbReference type="EMBL" id="CP000230">
    <property type="protein sequence ID" value="ABC23919.1"/>
    <property type="molecule type" value="Genomic_DNA"/>
</dbReference>
<dbReference type="AlphaFoldDB" id="Q2RPM6"/>
<dbReference type="STRING" id="269796.Rru_A3124"/>
<dbReference type="PATRIC" id="fig|269796.9.peg.3237"/>
<dbReference type="HOGENOM" id="CLU_075730_0_0_5"/>
<dbReference type="InterPro" id="IPR029058">
    <property type="entry name" value="AB_hydrolase_fold"/>
</dbReference>